<dbReference type="KEGG" id="gtt:GUITHDRAFT_141166"/>
<organism evidence="3">
    <name type="scientific">Guillardia theta (strain CCMP2712)</name>
    <name type="common">Cryptophyte</name>
    <dbReference type="NCBI Taxonomy" id="905079"/>
    <lineage>
        <taxon>Eukaryota</taxon>
        <taxon>Cryptophyceae</taxon>
        <taxon>Pyrenomonadales</taxon>
        <taxon>Geminigeraceae</taxon>
        <taxon>Guillardia</taxon>
    </lineage>
</organism>
<dbReference type="Proteomes" id="UP000011087">
    <property type="component" value="Unassembled WGS sequence"/>
</dbReference>
<accession>L1J1T6</accession>
<proteinExistence type="predicted"/>
<dbReference type="Pfam" id="PF23771">
    <property type="entry name" value="DUF7168"/>
    <property type="match status" value="1"/>
</dbReference>
<reference evidence="3 5" key="1">
    <citation type="journal article" date="2012" name="Nature">
        <title>Algal genomes reveal evolutionary mosaicism and the fate of nucleomorphs.</title>
        <authorList>
            <consortium name="DOE Joint Genome Institute"/>
            <person name="Curtis B.A."/>
            <person name="Tanifuji G."/>
            <person name="Burki F."/>
            <person name="Gruber A."/>
            <person name="Irimia M."/>
            <person name="Maruyama S."/>
            <person name="Arias M.C."/>
            <person name="Ball S.G."/>
            <person name="Gile G.H."/>
            <person name="Hirakawa Y."/>
            <person name="Hopkins J.F."/>
            <person name="Kuo A."/>
            <person name="Rensing S.A."/>
            <person name="Schmutz J."/>
            <person name="Symeonidi A."/>
            <person name="Elias M."/>
            <person name="Eveleigh R.J."/>
            <person name="Herman E.K."/>
            <person name="Klute M.J."/>
            <person name="Nakayama T."/>
            <person name="Obornik M."/>
            <person name="Reyes-Prieto A."/>
            <person name="Armbrust E.V."/>
            <person name="Aves S.J."/>
            <person name="Beiko R.G."/>
            <person name="Coutinho P."/>
            <person name="Dacks J.B."/>
            <person name="Durnford D.G."/>
            <person name="Fast N.M."/>
            <person name="Green B.R."/>
            <person name="Grisdale C.J."/>
            <person name="Hempel F."/>
            <person name="Henrissat B."/>
            <person name="Hoppner M.P."/>
            <person name="Ishida K."/>
            <person name="Kim E."/>
            <person name="Koreny L."/>
            <person name="Kroth P.G."/>
            <person name="Liu Y."/>
            <person name="Malik S.B."/>
            <person name="Maier U.G."/>
            <person name="McRose D."/>
            <person name="Mock T."/>
            <person name="Neilson J.A."/>
            <person name="Onodera N.T."/>
            <person name="Poole A.M."/>
            <person name="Pritham E.J."/>
            <person name="Richards T.A."/>
            <person name="Rocap G."/>
            <person name="Roy S.W."/>
            <person name="Sarai C."/>
            <person name="Schaack S."/>
            <person name="Shirato S."/>
            <person name="Slamovits C.H."/>
            <person name="Spencer D.F."/>
            <person name="Suzuki S."/>
            <person name="Worden A.Z."/>
            <person name="Zauner S."/>
            <person name="Barry K."/>
            <person name="Bell C."/>
            <person name="Bharti A.K."/>
            <person name="Crow J.A."/>
            <person name="Grimwood J."/>
            <person name="Kramer R."/>
            <person name="Lindquist E."/>
            <person name="Lucas S."/>
            <person name="Salamov A."/>
            <person name="McFadden G.I."/>
            <person name="Lane C.E."/>
            <person name="Keeling P.J."/>
            <person name="Gray M.W."/>
            <person name="Grigoriev I.V."/>
            <person name="Archibald J.M."/>
        </authorList>
    </citation>
    <scope>NUCLEOTIDE SEQUENCE</scope>
    <source>
        <strain evidence="3 5">CCMP2712</strain>
    </source>
</reference>
<dbReference type="RefSeq" id="XP_005829473.1">
    <property type="nucleotide sequence ID" value="XM_005829416.1"/>
</dbReference>
<dbReference type="PaxDb" id="55529-EKX42493"/>
<feature type="domain" description="DUF7168" evidence="2">
    <location>
        <begin position="151"/>
        <end position="229"/>
    </location>
</feature>
<feature type="region of interest" description="Disordered" evidence="1">
    <location>
        <begin position="46"/>
        <end position="83"/>
    </location>
</feature>
<evidence type="ECO:0000313" key="5">
    <source>
        <dbReference type="Proteomes" id="UP000011087"/>
    </source>
</evidence>
<dbReference type="AlphaFoldDB" id="L1J1T6"/>
<dbReference type="HOGENOM" id="CLU_770400_0_0_1"/>
<feature type="compositionally biased region" description="Polar residues" evidence="1">
    <location>
        <begin position="51"/>
        <end position="67"/>
    </location>
</feature>
<keyword evidence="5" id="KW-1185">Reference proteome</keyword>
<dbReference type="GeneID" id="17299149"/>
<reference evidence="4" key="3">
    <citation type="submission" date="2015-06" db="UniProtKB">
        <authorList>
            <consortium name="EnsemblProtists"/>
        </authorList>
    </citation>
    <scope>IDENTIFICATION</scope>
</reference>
<dbReference type="OrthoDB" id="1888118at2759"/>
<protein>
    <recommendedName>
        <fullName evidence="2">DUF7168 domain-containing protein</fullName>
    </recommendedName>
</protein>
<dbReference type="EnsemblProtists" id="EKX42493">
    <property type="protein sequence ID" value="EKX42493"/>
    <property type="gene ID" value="GUITHDRAFT_141166"/>
</dbReference>
<evidence type="ECO:0000256" key="1">
    <source>
        <dbReference type="SAM" id="MobiDB-lite"/>
    </source>
</evidence>
<dbReference type="InterPro" id="IPR055592">
    <property type="entry name" value="DUF7168"/>
</dbReference>
<sequence length="360" mass="41652">MTVSHIQYFDEQCNAYIDLDDEYNSWNDFMLQTYKRLSVRHEPMADGIGTRSLNLPQNGSELTTMSRTDLKDQDGSASDFYEGESVKQEAQSLTTSKQEYERLANAVITECESTEPKMLDLGLRKDTSENEARQALKNAMRLLTKHNLKVTSTVFDVNTFTRLFRRKAAQVVFYGIQTNAVCAAYAYAASFNRIVKKLTVPNIRRLHSCMESELTIRSSYRAGLVEGLRVITPPVSSFMFDPSPCSQTTTELDVEKRKQYEDIVNEERKLGESSQEDLGKEQQERQMQRMNAIILHAKNVGEEVLKENFLTMHWLFQNIKLYKGRKYHLWGVEKNLHAYRRGKRDSHMVDILRRGITTKR</sequence>
<gene>
    <name evidence="3" type="ORF">GUITHDRAFT_141166</name>
</gene>
<evidence type="ECO:0000259" key="2">
    <source>
        <dbReference type="Pfam" id="PF23771"/>
    </source>
</evidence>
<evidence type="ECO:0000313" key="4">
    <source>
        <dbReference type="EnsemblProtists" id="EKX42493"/>
    </source>
</evidence>
<evidence type="ECO:0000313" key="3">
    <source>
        <dbReference type="EMBL" id="EKX42493.1"/>
    </source>
</evidence>
<dbReference type="EMBL" id="JH993016">
    <property type="protein sequence ID" value="EKX42493.1"/>
    <property type="molecule type" value="Genomic_DNA"/>
</dbReference>
<reference evidence="5" key="2">
    <citation type="submission" date="2012-11" db="EMBL/GenBank/DDBJ databases">
        <authorList>
            <person name="Kuo A."/>
            <person name="Curtis B.A."/>
            <person name="Tanifuji G."/>
            <person name="Burki F."/>
            <person name="Gruber A."/>
            <person name="Irimia M."/>
            <person name="Maruyama S."/>
            <person name="Arias M.C."/>
            <person name="Ball S.G."/>
            <person name="Gile G.H."/>
            <person name="Hirakawa Y."/>
            <person name="Hopkins J.F."/>
            <person name="Rensing S.A."/>
            <person name="Schmutz J."/>
            <person name="Symeonidi A."/>
            <person name="Elias M."/>
            <person name="Eveleigh R.J."/>
            <person name="Herman E.K."/>
            <person name="Klute M.J."/>
            <person name="Nakayama T."/>
            <person name="Obornik M."/>
            <person name="Reyes-Prieto A."/>
            <person name="Armbrust E.V."/>
            <person name="Aves S.J."/>
            <person name="Beiko R.G."/>
            <person name="Coutinho P."/>
            <person name="Dacks J.B."/>
            <person name="Durnford D.G."/>
            <person name="Fast N.M."/>
            <person name="Green B.R."/>
            <person name="Grisdale C."/>
            <person name="Hempe F."/>
            <person name="Henrissat B."/>
            <person name="Hoppner M.P."/>
            <person name="Ishida K.-I."/>
            <person name="Kim E."/>
            <person name="Koreny L."/>
            <person name="Kroth P.G."/>
            <person name="Liu Y."/>
            <person name="Malik S.-B."/>
            <person name="Maier U.G."/>
            <person name="McRose D."/>
            <person name="Mock T."/>
            <person name="Neilson J.A."/>
            <person name="Onodera N.T."/>
            <person name="Poole A.M."/>
            <person name="Pritham E.J."/>
            <person name="Richards T.A."/>
            <person name="Rocap G."/>
            <person name="Roy S.W."/>
            <person name="Sarai C."/>
            <person name="Schaack S."/>
            <person name="Shirato S."/>
            <person name="Slamovits C.H."/>
            <person name="Spencer D.F."/>
            <person name="Suzuki S."/>
            <person name="Worden A.Z."/>
            <person name="Zauner S."/>
            <person name="Barry K."/>
            <person name="Bell C."/>
            <person name="Bharti A.K."/>
            <person name="Crow J.A."/>
            <person name="Grimwood J."/>
            <person name="Kramer R."/>
            <person name="Lindquist E."/>
            <person name="Lucas S."/>
            <person name="Salamov A."/>
            <person name="McFadden G.I."/>
            <person name="Lane C.E."/>
            <person name="Keeling P.J."/>
            <person name="Gray M.W."/>
            <person name="Grigoriev I.V."/>
            <person name="Archibald J.M."/>
        </authorList>
    </citation>
    <scope>NUCLEOTIDE SEQUENCE</scope>
    <source>
        <strain evidence="5">CCMP2712</strain>
    </source>
</reference>
<name>L1J1T6_GUITC</name>